<evidence type="ECO:0000256" key="1">
    <source>
        <dbReference type="SAM" id="SignalP"/>
    </source>
</evidence>
<dbReference type="AlphaFoldDB" id="A0AAE4Q297"/>
<evidence type="ECO:0000313" key="3">
    <source>
        <dbReference type="Proteomes" id="UP001187859"/>
    </source>
</evidence>
<feature type="signal peptide" evidence="1">
    <location>
        <begin position="1"/>
        <end position="25"/>
    </location>
</feature>
<dbReference type="Pfam" id="PF06834">
    <property type="entry name" value="TraU"/>
    <property type="match status" value="1"/>
</dbReference>
<comment type="caution">
    <text evidence="2">The sequence shown here is derived from an EMBL/GenBank/DDBJ whole genome shotgun (WGS) entry which is preliminary data.</text>
</comment>
<evidence type="ECO:0000313" key="2">
    <source>
        <dbReference type="EMBL" id="MDV5393117.1"/>
    </source>
</evidence>
<protein>
    <submittedName>
        <fullName evidence="2">TraU family protein</fullName>
    </submittedName>
</protein>
<dbReference type="RefSeq" id="WP_014611655.1">
    <property type="nucleotide sequence ID" value="NZ_CP091834.1"/>
</dbReference>
<dbReference type="EMBL" id="JASGOQ010000003">
    <property type="protein sequence ID" value="MDV5393117.1"/>
    <property type="molecule type" value="Genomic_DNA"/>
</dbReference>
<accession>A0AAE4Q297</accession>
<dbReference type="Proteomes" id="UP001187859">
    <property type="component" value="Unassembled WGS sequence"/>
</dbReference>
<keyword evidence="1" id="KW-0732">Signal</keyword>
<dbReference type="InterPro" id="IPR009649">
    <property type="entry name" value="TraU"/>
</dbReference>
<reference evidence="2" key="1">
    <citation type="submission" date="2023-05" db="EMBL/GenBank/DDBJ databases">
        <title>Colonisation of extended spectrum b-lactamase- and carbapenemase-producing bacteria on hospital surfaces from low- and middle-income countries.</title>
        <authorList>
            <person name="Nieto-Rosado M."/>
            <person name="Sands K."/>
            <person name="Iregbu K."/>
            <person name="Zahra R."/>
            <person name="Mazarati J.B."/>
            <person name="Mehtar S."/>
            <person name="Barnards-Group B."/>
            <person name="Walsh T.R."/>
        </authorList>
    </citation>
    <scope>NUCLEOTIDE SEQUENCE</scope>
    <source>
        <strain evidence="2">PP-E493</strain>
    </source>
</reference>
<feature type="chain" id="PRO_5042203263" evidence="1">
    <location>
        <begin position="26"/>
        <end position="337"/>
    </location>
</feature>
<proteinExistence type="predicted"/>
<gene>
    <name evidence="2" type="ORF">QM089_23295</name>
</gene>
<organism evidence="2 3">
    <name type="scientific">Shewanella xiamenensis</name>
    <dbReference type="NCBI Taxonomy" id="332186"/>
    <lineage>
        <taxon>Bacteria</taxon>
        <taxon>Pseudomonadati</taxon>
        <taxon>Pseudomonadota</taxon>
        <taxon>Gammaproteobacteria</taxon>
        <taxon>Alteromonadales</taxon>
        <taxon>Shewanellaceae</taxon>
        <taxon>Shewanella</taxon>
    </lineage>
</organism>
<name>A0AAE4Q297_9GAMM</name>
<sequence length="337" mass="37194">MQKIRLALAAMIVSMFLGFAGNASADEGKEAEALETELSEIYAAGMDLTCIDWKPTGMCIWLYVNWPVVSIRYSTLVEFYSPDALTEVYHKQSNTPLLSGKLQNSVSNTLGSATAGSLGGLPLKLENNSSSTEGFRSAHLMGNPMLSLHNSVLGGVLGNVGYCESPVNPLQTYYHSDLDWFEWRAGFIEALLYFPNMLKRVYDGSAMWGSLYPRVGWGTNNSSPFISAAITSLRAANIVSGYDSFSSNHIQVPMPDENPRFYYPPNTKPKVDIENGKWKALWPAPTDSCSVLPISGITSEIGTNEPYVQNRNYVFMLWRKYTCCKRKGQKLISVVGG</sequence>